<dbReference type="EMBL" id="KQ419621">
    <property type="protein sequence ID" value="KOF82863.1"/>
    <property type="molecule type" value="Genomic_DNA"/>
</dbReference>
<organism evidence="1">
    <name type="scientific">Octopus bimaculoides</name>
    <name type="common">California two-spotted octopus</name>
    <dbReference type="NCBI Taxonomy" id="37653"/>
    <lineage>
        <taxon>Eukaryota</taxon>
        <taxon>Metazoa</taxon>
        <taxon>Spiralia</taxon>
        <taxon>Lophotrochozoa</taxon>
        <taxon>Mollusca</taxon>
        <taxon>Cephalopoda</taxon>
        <taxon>Coleoidea</taxon>
        <taxon>Octopodiformes</taxon>
        <taxon>Octopoda</taxon>
        <taxon>Incirrata</taxon>
        <taxon>Octopodidae</taxon>
        <taxon>Octopus</taxon>
    </lineage>
</organism>
<reference evidence="1" key="1">
    <citation type="submission" date="2015-07" db="EMBL/GenBank/DDBJ databases">
        <title>MeaNS - Measles Nucleotide Surveillance Program.</title>
        <authorList>
            <person name="Tran T."/>
            <person name="Druce J."/>
        </authorList>
    </citation>
    <scope>NUCLEOTIDE SEQUENCE</scope>
    <source>
        <strain evidence="1">UCB-OBI-ISO-001</strain>
        <tissue evidence="1">Gonad</tissue>
    </source>
</reference>
<protein>
    <submittedName>
        <fullName evidence="1">Uncharacterized protein</fullName>
    </submittedName>
</protein>
<evidence type="ECO:0000313" key="1">
    <source>
        <dbReference type="EMBL" id="KOF82863.1"/>
    </source>
</evidence>
<dbReference type="AlphaFoldDB" id="A0A0L8H0W9"/>
<proteinExistence type="predicted"/>
<name>A0A0L8H0W9_OCTBM</name>
<accession>A0A0L8H0W9</accession>
<sequence length="59" mass="6725">MLIFGKSDTGFLFSCKVIKFTRVLQWTIVRINDLTLVIGTNVSYSLGWKVEVNFSVIII</sequence>
<gene>
    <name evidence="1" type="ORF">OCBIM_22024727mg</name>
</gene>